<gene>
    <name evidence="3" type="ordered locus">Runsl_2555</name>
</gene>
<proteinExistence type="predicted"/>
<name>A0A7U4E5V2_RUNSL</name>
<keyword evidence="4" id="KW-1185">Reference proteome</keyword>
<dbReference type="InterPro" id="IPR008532">
    <property type="entry name" value="NFACT_RNA-bd"/>
</dbReference>
<keyword evidence="1" id="KW-0175">Coiled coil</keyword>
<evidence type="ECO:0000256" key="1">
    <source>
        <dbReference type="SAM" id="Coils"/>
    </source>
</evidence>
<protein>
    <recommendedName>
        <fullName evidence="2">NFACT RNA-binding domain-containing protein</fullName>
    </recommendedName>
</protein>
<dbReference type="Proteomes" id="UP000000493">
    <property type="component" value="Chromosome"/>
</dbReference>
<feature type="coiled-coil region" evidence="1">
    <location>
        <begin position="352"/>
        <end position="386"/>
    </location>
</feature>
<dbReference type="GO" id="GO:0043023">
    <property type="term" value="F:ribosomal large subunit binding"/>
    <property type="evidence" value="ECO:0007669"/>
    <property type="project" value="TreeGrafter"/>
</dbReference>
<evidence type="ECO:0000313" key="4">
    <source>
        <dbReference type="Proteomes" id="UP000000493"/>
    </source>
</evidence>
<organism evidence="3 4">
    <name type="scientific">Runella slithyformis (strain ATCC 29530 / DSM 19594 / LMG 11500 / NCIMB 11436 / LSU 4)</name>
    <dbReference type="NCBI Taxonomy" id="761193"/>
    <lineage>
        <taxon>Bacteria</taxon>
        <taxon>Pseudomonadati</taxon>
        <taxon>Bacteroidota</taxon>
        <taxon>Cytophagia</taxon>
        <taxon>Cytophagales</taxon>
        <taxon>Spirosomataceae</taxon>
        <taxon>Runella</taxon>
    </lineage>
</organism>
<dbReference type="Gene3D" id="2.30.310.10">
    <property type="entry name" value="ibrinogen binding protein from staphylococcus aureus domain"/>
    <property type="match status" value="1"/>
</dbReference>
<dbReference type="KEGG" id="rsi:Runsl_2555"/>
<feature type="domain" description="NFACT RNA-binding" evidence="2">
    <location>
        <begin position="424"/>
        <end position="522"/>
    </location>
</feature>
<dbReference type="Pfam" id="PF05833">
    <property type="entry name" value="NFACT_N"/>
    <property type="match status" value="1"/>
</dbReference>
<evidence type="ECO:0000313" key="3">
    <source>
        <dbReference type="EMBL" id="AEI48956.1"/>
    </source>
</evidence>
<dbReference type="GO" id="GO:1990112">
    <property type="term" value="C:RQC complex"/>
    <property type="evidence" value="ECO:0007669"/>
    <property type="project" value="TreeGrafter"/>
</dbReference>
<dbReference type="PANTHER" id="PTHR15239:SF6">
    <property type="entry name" value="RIBOSOME QUALITY CONTROL COMPLEX SUBUNIT NEMF"/>
    <property type="match status" value="1"/>
</dbReference>
<dbReference type="RefSeq" id="WP_013928267.1">
    <property type="nucleotide sequence ID" value="NC_015703.1"/>
</dbReference>
<dbReference type="EMBL" id="CP002859">
    <property type="protein sequence ID" value="AEI48956.1"/>
    <property type="molecule type" value="Genomic_DNA"/>
</dbReference>
<sequence>MHQNYHFLRHLTEALRPMAVGLKFMECFSQEKDELVIVLAHARGKNNYYRPFFLRATLRPDFACLNFPEDFNRARQNSADLFENLYDLQVLNVRQFNNERAFGLVLENNYTLVFKLFGNRSNAVVFQGDEVVDLFHHRLVSDRNLRLSEMDRTLDQTWEAYQTAKYDHRKIFPTFGKEVNAYLEEQFRVYNLHLTVNSKQTELSTSQKRWEIIQDTLGAISTSLFRISLWQHQPTLALVPLGEVLREHTDAIAAINDFYTTYNRVGVIAKEKGDALKMLQKRIQRTEHYLKEAFQKLVGMEGEVKNEEIGHILMANLHQIPERAERVTLFDFYRNRDIEIKLKSDLTPQRNAETYYRKSKNERIEIEKLQENIALREGELEELKNHMSTIEAFESLKLLRKYLKANTLQSEAPVLSPTQLFKHTEYEGYVILIGKNAKNNDLLTKKYTYKDDLWLHARDVAGSHVVVKYKAGKKFPNSVIERAAQIAAWYSKRRNETLCPVIVIPKKFVRKPKGLPEGEVILDKEEVVMVEPKGM</sequence>
<dbReference type="Pfam" id="PF05670">
    <property type="entry name" value="NFACT-R_1"/>
    <property type="match status" value="1"/>
</dbReference>
<dbReference type="GO" id="GO:0072344">
    <property type="term" value="P:rescue of stalled ribosome"/>
    <property type="evidence" value="ECO:0007669"/>
    <property type="project" value="TreeGrafter"/>
</dbReference>
<dbReference type="GO" id="GO:0000049">
    <property type="term" value="F:tRNA binding"/>
    <property type="evidence" value="ECO:0007669"/>
    <property type="project" value="TreeGrafter"/>
</dbReference>
<evidence type="ECO:0000259" key="2">
    <source>
        <dbReference type="Pfam" id="PF05670"/>
    </source>
</evidence>
<dbReference type="PANTHER" id="PTHR15239">
    <property type="entry name" value="NUCLEAR EXPORT MEDIATOR FACTOR NEMF"/>
    <property type="match status" value="1"/>
</dbReference>
<reference evidence="3 4" key="2">
    <citation type="journal article" date="2012" name="Stand. Genomic Sci.">
        <title>Complete genome sequence of the aquatic bacterium Runella slithyformis type strain (LSU 4(T)).</title>
        <authorList>
            <person name="Copeland A."/>
            <person name="Zhang X."/>
            <person name="Misra M."/>
            <person name="Lapidus A."/>
            <person name="Nolan M."/>
            <person name="Lucas S."/>
            <person name="Deshpande S."/>
            <person name="Cheng J.F."/>
            <person name="Tapia R."/>
            <person name="Goodwin L.A."/>
            <person name="Pitluck S."/>
            <person name="Liolios K."/>
            <person name="Pagani I."/>
            <person name="Ivanova N."/>
            <person name="Mikhailova N."/>
            <person name="Pati A."/>
            <person name="Chen A."/>
            <person name="Palaniappan K."/>
            <person name="Land M."/>
            <person name="Hauser L."/>
            <person name="Pan C."/>
            <person name="Jeffries C.D."/>
            <person name="Detter J.C."/>
            <person name="Brambilla E.M."/>
            <person name="Rohde M."/>
            <person name="Djao O.D."/>
            <person name="Goker M."/>
            <person name="Sikorski J."/>
            <person name="Tindall B.J."/>
            <person name="Woyke T."/>
            <person name="Bristow J."/>
            <person name="Eisen J.A."/>
            <person name="Markowitz V."/>
            <person name="Hugenholtz P."/>
            <person name="Kyrpides N.C."/>
            <person name="Klenk H.P."/>
            <person name="Mavromatis K."/>
        </authorList>
    </citation>
    <scope>NUCLEOTIDE SEQUENCE [LARGE SCALE GENOMIC DNA]</scope>
    <source>
        <strain evidence="4">ATCC 29530 / DSM 19594 / LMG 11500 / NCIMB 11436 / LSU 4</strain>
    </source>
</reference>
<reference evidence="4" key="1">
    <citation type="submission" date="2011-06" db="EMBL/GenBank/DDBJ databases">
        <title>The complete genome of chromosome of Runella slithyformis DSM 19594.</title>
        <authorList>
            <consortium name="US DOE Joint Genome Institute (JGI-PGF)"/>
            <person name="Lucas S."/>
            <person name="Han J."/>
            <person name="Lapidus A."/>
            <person name="Bruce D."/>
            <person name="Goodwin L."/>
            <person name="Pitluck S."/>
            <person name="Peters L."/>
            <person name="Kyrpides N."/>
            <person name="Mavromatis K."/>
            <person name="Ivanova N."/>
            <person name="Ovchinnikova G."/>
            <person name="Zhang X."/>
            <person name="Misra M."/>
            <person name="Detter J.C."/>
            <person name="Tapia R."/>
            <person name="Han C."/>
            <person name="Land M."/>
            <person name="Hauser L."/>
            <person name="Markowitz V."/>
            <person name="Cheng J.-F."/>
            <person name="Hugenholtz P."/>
            <person name="Woyke T."/>
            <person name="Wu D."/>
            <person name="Tindall B."/>
            <person name="Faehrich R."/>
            <person name="Brambilla E."/>
            <person name="Klenk H.-P."/>
            <person name="Eisen J.A."/>
        </authorList>
    </citation>
    <scope>NUCLEOTIDE SEQUENCE [LARGE SCALE GENOMIC DNA]</scope>
    <source>
        <strain evidence="4">ATCC 29530 / DSM 19594 / LMG 11500 / NCIMB 11436 / LSU 4</strain>
    </source>
</reference>
<accession>A0A7U4E5V2</accession>
<dbReference type="InterPro" id="IPR051608">
    <property type="entry name" value="RQC_Subunit_NEMF"/>
</dbReference>
<dbReference type="AlphaFoldDB" id="A0A7U4E5V2"/>